<protein>
    <recommendedName>
        <fullName evidence="4">Yip1 domain-containing protein</fullName>
    </recommendedName>
</protein>
<keyword evidence="1" id="KW-0812">Transmembrane</keyword>
<keyword evidence="1" id="KW-1133">Transmembrane helix</keyword>
<dbReference type="Proteomes" id="UP001595896">
    <property type="component" value="Unassembled WGS sequence"/>
</dbReference>
<feature type="transmembrane region" description="Helical" evidence="1">
    <location>
        <begin position="160"/>
        <end position="178"/>
    </location>
</feature>
<evidence type="ECO:0000256" key="1">
    <source>
        <dbReference type="SAM" id="Phobius"/>
    </source>
</evidence>
<sequence length="179" mass="18959">MTVARMLFMQQDAYQTFLEKENSAVLVRLLILTVGLLYGTAGILANLSFIADFDAAFLQYGLAPLIFILFGLFTAWLSRIGLGLLLWAGARGFGGPGRVREVSRMSAVILVPGLLAVPLMTGLLAGPAAAVLAAAGITWMTVAGIHVLMTTQQFSKGKAAAAAAAVVIFFSSIFYLFLP</sequence>
<dbReference type="RefSeq" id="WP_377909106.1">
    <property type="nucleotide sequence ID" value="NZ_JBHSGK010000005.1"/>
</dbReference>
<evidence type="ECO:0000313" key="2">
    <source>
        <dbReference type="EMBL" id="MFC4736466.1"/>
    </source>
</evidence>
<comment type="caution">
    <text evidence="2">The sequence shown here is derived from an EMBL/GenBank/DDBJ whole genome shotgun (WGS) entry which is preliminary data.</text>
</comment>
<evidence type="ECO:0000313" key="3">
    <source>
        <dbReference type="Proteomes" id="UP001595896"/>
    </source>
</evidence>
<keyword evidence="1" id="KW-0472">Membrane</keyword>
<keyword evidence="3" id="KW-1185">Reference proteome</keyword>
<feature type="transmembrane region" description="Helical" evidence="1">
    <location>
        <begin position="102"/>
        <end position="121"/>
    </location>
</feature>
<gene>
    <name evidence="2" type="ORF">ACFO4L_07690</name>
</gene>
<organism evidence="2 3">
    <name type="scientific">Bacillus daqingensis</name>
    <dbReference type="NCBI Taxonomy" id="872396"/>
    <lineage>
        <taxon>Bacteria</taxon>
        <taxon>Bacillati</taxon>
        <taxon>Bacillota</taxon>
        <taxon>Bacilli</taxon>
        <taxon>Bacillales</taxon>
        <taxon>Bacillaceae</taxon>
        <taxon>Bacillus</taxon>
    </lineage>
</organism>
<proteinExistence type="predicted"/>
<name>A0ABV9NVX5_9BACI</name>
<reference evidence="3" key="1">
    <citation type="journal article" date="2019" name="Int. J. Syst. Evol. Microbiol.">
        <title>The Global Catalogue of Microorganisms (GCM) 10K type strain sequencing project: providing services to taxonomists for standard genome sequencing and annotation.</title>
        <authorList>
            <consortium name="The Broad Institute Genomics Platform"/>
            <consortium name="The Broad Institute Genome Sequencing Center for Infectious Disease"/>
            <person name="Wu L."/>
            <person name="Ma J."/>
        </authorList>
    </citation>
    <scope>NUCLEOTIDE SEQUENCE [LARGE SCALE GENOMIC DNA]</scope>
    <source>
        <strain evidence="3">JCM 12165</strain>
    </source>
</reference>
<evidence type="ECO:0008006" key="4">
    <source>
        <dbReference type="Google" id="ProtNLM"/>
    </source>
</evidence>
<feature type="transmembrane region" description="Helical" evidence="1">
    <location>
        <begin position="25"/>
        <end position="45"/>
    </location>
</feature>
<feature type="transmembrane region" description="Helical" evidence="1">
    <location>
        <begin position="65"/>
        <end position="90"/>
    </location>
</feature>
<accession>A0ABV9NVX5</accession>
<dbReference type="EMBL" id="JBHSGK010000005">
    <property type="protein sequence ID" value="MFC4736466.1"/>
    <property type="molecule type" value="Genomic_DNA"/>
</dbReference>